<comment type="caution">
    <text evidence="3">The sequence shown here is derived from an EMBL/GenBank/DDBJ whole genome shotgun (WGS) entry which is preliminary data.</text>
</comment>
<proteinExistence type="predicted"/>
<accession>A6NYH1</accession>
<keyword evidence="4" id="KW-1185">Reference proteome</keyword>
<keyword evidence="2" id="KW-1133">Transmembrane helix</keyword>
<dbReference type="STRING" id="411467.BACCAP_03271"/>
<name>A6NYH1_9FIRM</name>
<protein>
    <submittedName>
        <fullName evidence="3">Uncharacterized protein</fullName>
    </submittedName>
</protein>
<evidence type="ECO:0000313" key="3">
    <source>
        <dbReference type="EMBL" id="EDM98937.1"/>
    </source>
</evidence>
<dbReference type="AlphaFoldDB" id="A6NYH1"/>
<evidence type="ECO:0000256" key="1">
    <source>
        <dbReference type="SAM" id="MobiDB-lite"/>
    </source>
</evidence>
<keyword evidence="2" id="KW-0812">Transmembrane</keyword>
<evidence type="ECO:0000313" key="4">
    <source>
        <dbReference type="Proteomes" id="UP000003639"/>
    </source>
</evidence>
<reference evidence="3 4" key="2">
    <citation type="submission" date="2007-06" db="EMBL/GenBank/DDBJ databases">
        <title>Draft genome sequence of Pseudoflavonifractor capillosus ATCC 29799.</title>
        <authorList>
            <person name="Sudarsanam P."/>
            <person name="Ley R."/>
            <person name="Guruge J."/>
            <person name="Turnbaugh P.J."/>
            <person name="Mahowald M."/>
            <person name="Liep D."/>
            <person name="Gordon J."/>
        </authorList>
    </citation>
    <scope>NUCLEOTIDE SEQUENCE [LARGE SCALE GENOMIC DNA]</scope>
    <source>
        <strain evidence="3 4">ATCC 29799</strain>
    </source>
</reference>
<reference evidence="3 4" key="1">
    <citation type="submission" date="2007-04" db="EMBL/GenBank/DDBJ databases">
        <authorList>
            <person name="Fulton L."/>
            <person name="Clifton S."/>
            <person name="Fulton B."/>
            <person name="Xu J."/>
            <person name="Minx P."/>
            <person name="Pepin K.H."/>
            <person name="Johnson M."/>
            <person name="Thiruvilangam P."/>
            <person name="Bhonagiri V."/>
            <person name="Nash W.E."/>
            <person name="Mardis E.R."/>
            <person name="Wilson R.K."/>
        </authorList>
    </citation>
    <scope>NUCLEOTIDE SEQUENCE [LARGE SCALE GENOMIC DNA]</scope>
    <source>
        <strain evidence="3 4">ATCC 29799</strain>
    </source>
</reference>
<feature type="region of interest" description="Disordered" evidence="1">
    <location>
        <begin position="1"/>
        <end position="37"/>
    </location>
</feature>
<gene>
    <name evidence="3" type="ORF">BACCAP_03271</name>
</gene>
<feature type="transmembrane region" description="Helical" evidence="2">
    <location>
        <begin position="39"/>
        <end position="56"/>
    </location>
</feature>
<dbReference type="Proteomes" id="UP000003639">
    <property type="component" value="Unassembled WGS sequence"/>
</dbReference>
<dbReference type="EMBL" id="AAXG02000029">
    <property type="protein sequence ID" value="EDM98937.1"/>
    <property type="molecule type" value="Genomic_DNA"/>
</dbReference>
<evidence type="ECO:0000256" key="2">
    <source>
        <dbReference type="SAM" id="Phobius"/>
    </source>
</evidence>
<keyword evidence="2" id="KW-0472">Membrane</keyword>
<sequence>MRRALVSARAGLPHKKPFSQSKGDCSSGPRPSRSRKKRCKFPSFVIYCYISYYLYFPE</sequence>
<organism evidence="3 4">
    <name type="scientific">Pseudoflavonifractor capillosus ATCC 29799</name>
    <dbReference type="NCBI Taxonomy" id="411467"/>
    <lineage>
        <taxon>Bacteria</taxon>
        <taxon>Bacillati</taxon>
        <taxon>Bacillota</taxon>
        <taxon>Clostridia</taxon>
        <taxon>Eubacteriales</taxon>
        <taxon>Oscillospiraceae</taxon>
        <taxon>Pseudoflavonifractor</taxon>
    </lineage>
</organism>